<dbReference type="EnsemblFungi" id="CEF74224">
    <property type="protein sequence ID" value="CEF74224"/>
    <property type="gene ID" value="FGRRES_12054"/>
</dbReference>
<sequence length="57" mass="6183">MSKGQRGDTSLIGIASGRRLIKTPPHESSLAIYSKGRTPFWCLNLIAACGFGDHRPI</sequence>
<evidence type="ECO:0000313" key="3">
    <source>
        <dbReference type="Proteomes" id="UP000070720"/>
    </source>
</evidence>
<organism evidence="1 3">
    <name type="scientific">Gibberella zeae (strain ATCC MYA-4620 / CBS 123657 / FGSC 9075 / NRRL 31084 / PH-1)</name>
    <name type="common">Wheat head blight fungus</name>
    <name type="synonym">Fusarium graminearum</name>
    <dbReference type="NCBI Taxonomy" id="229533"/>
    <lineage>
        <taxon>Eukaryota</taxon>
        <taxon>Fungi</taxon>
        <taxon>Dikarya</taxon>
        <taxon>Ascomycota</taxon>
        <taxon>Pezizomycotina</taxon>
        <taxon>Sordariomycetes</taxon>
        <taxon>Hypocreomycetidae</taxon>
        <taxon>Hypocreales</taxon>
        <taxon>Nectriaceae</taxon>
        <taxon>Fusarium</taxon>
    </lineage>
</organism>
<dbReference type="AlphaFoldDB" id="A0A098D5J9"/>
<reference evidence="2" key="4">
    <citation type="submission" date="2017-01" db="UniProtKB">
        <authorList>
            <consortium name="EnsemblFungi"/>
        </authorList>
    </citation>
    <scope>IDENTIFICATION</scope>
    <source>
        <strain evidence="2">PH-1 / ATCC MYA-4620 / FGSC 9075 / NRRL 31084</strain>
    </source>
</reference>
<accession>A0A0E0RSJ9</accession>
<evidence type="ECO:0000313" key="2">
    <source>
        <dbReference type="EnsemblFungi" id="CEF74224"/>
    </source>
</evidence>
<reference evidence="2 3" key="1">
    <citation type="journal article" date="2007" name="Science">
        <title>The Fusarium graminearum genome reveals a link between localized polymorphism and pathogen specialization.</title>
        <authorList>
            <person name="Cuomo C.A."/>
            <person name="Gueldener U."/>
            <person name="Xu J.-R."/>
            <person name="Trail F."/>
            <person name="Turgeon B.G."/>
            <person name="Di Pietro A."/>
            <person name="Walton J.D."/>
            <person name="Ma L.-J."/>
            <person name="Baker S.E."/>
            <person name="Rep M."/>
            <person name="Adam G."/>
            <person name="Antoniw J."/>
            <person name="Baldwin T."/>
            <person name="Calvo S.E."/>
            <person name="Chang Y.-L."/>
            <person name="DeCaprio D."/>
            <person name="Gale L.R."/>
            <person name="Gnerre S."/>
            <person name="Goswami R.S."/>
            <person name="Hammond-Kosack K."/>
            <person name="Harris L.J."/>
            <person name="Hilburn K."/>
            <person name="Kennell J.C."/>
            <person name="Kroken S."/>
            <person name="Magnuson J.K."/>
            <person name="Mannhaupt G."/>
            <person name="Mauceli E.W."/>
            <person name="Mewes H.-W."/>
            <person name="Mitterbauer R."/>
            <person name="Muehlbauer G."/>
            <person name="Muensterkoetter M."/>
            <person name="Nelson D."/>
            <person name="O'Donnell K."/>
            <person name="Ouellet T."/>
            <person name="Qi W."/>
            <person name="Quesneville H."/>
            <person name="Roncero M.I.G."/>
            <person name="Seong K.-Y."/>
            <person name="Tetko I.V."/>
            <person name="Urban M."/>
            <person name="Waalwijk C."/>
            <person name="Ward T.J."/>
            <person name="Yao J."/>
            <person name="Birren B.W."/>
            <person name="Kistler H.C."/>
        </authorList>
    </citation>
    <scope>NUCLEOTIDE SEQUENCE [LARGE SCALE GENOMIC DNA]</scope>
    <source>
        <strain evidence="3">ATCC MYA-4620 / CBS 123657 / FGSC 9075 / NRRL 31084 / PH-1</strain>
        <strain evidence="2">PH-1 / ATCC MYA-4620 / FGSC 9075 / NRRL 31084</strain>
    </source>
</reference>
<gene>
    <name evidence="1" type="ORF">FGRAMPH1_01T04835</name>
</gene>
<dbReference type="EMBL" id="HG970332">
    <property type="protein sequence ID" value="CEF74224.1"/>
    <property type="molecule type" value="Genomic_DNA"/>
</dbReference>
<proteinExistence type="predicted"/>
<keyword evidence="3" id="KW-1185">Reference proteome</keyword>
<reference evidence="1 3" key="3">
    <citation type="journal article" date="2015" name="BMC Genomics">
        <title>The completed genome sequence of the pathogenic ascomycete fungus Fusarium graminearum.</title>
        <authorList>
            <person name="King R."/>
            <person name="Urban M."/>
            <person name="Hammond-Kosack M.C."/>
            <person name="Hassani-Pak K."/>
            <person name="Hammond-Kosack K.E."/>
        </authorList>
    </citation>
    <scope>NUCLEOTIDE SEQUENCE [LARGE SCALE GENOMIC DNA]</scope>
    <source>
        <strain evidence="3">ATCC MYA-4620 / CBS 123657 / FGSC 9075 / NRRL 31084 / PH-1</strain>
        <strain evidence="1">PH-1</strain>
    </source>
</reference>
<protein>
    <submittedName>
        <fullName evidence="1">Chromosome 1, complete genome</fullName>
    </submittedName>
</protein>
<reference evidence="2 3" key="2">
    <citation type="journal article" date="2010" name="Nature">
        <title>Comparative genomics reveals mobile pathogenicity chromosomes in Fusarium.</title>
        <authorList>
            <person name="Ma L.J."/>
            <person name="van der Does H.C."/>
            <person name="Borkovich K.A."/>
            <person name="Coleman J.J."/>
            <person name="Daboussi M.J."/>
            <person name="Di Pietro A."/>
            <person name="Dufresne M."/>
            <person name="Freitag M."/>
            <person name="Grabherr M."/>
            <person name="Henrissat B."/>
            <person name="Houterman P.M."/>
            <person name="Kang S."/>
            <person name="Shim W.B."/>
            <person name="Woloshuk C."/>
            <person name="Xie X."/>
            <person name="Xu J.R."/>
            <person name="Antoniw J."/>
            <person name="Baker S.E."/>
            <person name="Bluhm B.H."/>
            <person name="Breakspear A."/>
            <person name="Brown D.W."/>
            <person name="Butchko R.A."/>
            <person name="Chapman S."/>
            <person name="Coulson R."/>
            <person name="Coutinho P.M."/>
            <person name="Danchin E.G."/>
            <person name="Diener A."/>
            <person name="Gale L.R."/>
            <person name="Gardiner D.M."/>
            <person name="Goff S."/>
            <person name="Hammond-Kosack K.E."/>
            <person name="Hilburn K."/>
            <person name="Hua-Van A."/>
            <person name="Jonkers W."/>
            <person name="Kazan K."/>
            <person name="Kodira C.D."/>
            <person name="Koehrsen M."/>
            <person name="Kumar L."/>
            <person name="Lee Y.H."/>
            <person name="Li L."/>
            <person name="Manners J.M."/>
            <person name="Miranda-Saavedra D."/>
            <person name="Mukherjee M."/>
            <person name="Park G."/>
            <person name="Park J."/>
            <person name="Park S.Y."/>
            <person name="Proctor R.H."/>
            <person name="Regev A."/>
            <person name="Ruiz-Roldan M.C."/>
            <person name="Sain D."/>
            <person name="Sakthikumar S."/>
            <person name="Sykes S."/>
            <person name="Schwartz D.C."/>
            <person name="Turgeon B.G."/>
            <person name="Wapinski I."/>
            <person name="Yoder O."/>
            <person name="Young S."/>
            <person name="Zeng Q."/>
            <person name="Zhou S."/>
            <person name="Galagan J."/>
            <person name="Cuomo C.A."/>
            <person name="Kistler H.C."/>
            <person name="Rep M."/>
        </authorList>
    </citation>
    <scope>GENOME REANNOTATION</scope>
    <source>
        <strain evidence="3">ATCC MYA-4620 / CBS 123657 / FGSC 9075 / NRRL 31084 / PH-1</strain>
        <strain evidence="2">PH-1 / ATCC MYA-4620 / FGSC 9075 / NRRL 31084</strain>
    </source>
</reference>
<name>A0A098D5J9_GIBZE</name>
<accession>A0A098D5J9</accession>
<evidence type="ECO:0000313" key="1">
    <source>
        <dbReference type="EMBL" id="CEF74224.1"/>
    </source>
</evidence>
<dbReference type="InParanoid" id="A0A098D5J9"/>
<dbReference type="Proteomes" id="UP000070720">
    <property type="component" value="Chromosome 1"/>
</dbReference>